<accession>A0ABW4CLC8</accession>
<name>A0ABW4CLC8_9LACO</name>
<reference evidence="3" key="1">
    <citation type="journal article" date="2019" name="Int. J. Syst. Evol. Microbiol.">
        <title>The Global Catalogue of Microorganisms (GCM) 10K type strain sequencing project: providing services to taxonomists for standard genome sequencing and annotation.</title>
        <authorList>
            <consortium name="The Broad Institute Genomics Platform"/>
            <consortium name="The Broad Institute Genome Sequencing Center for Infectious Disease"/>
            <person name="Wu L."/>
            <person name="Ma J."/>
        </authorList>
    </citation>
    <scope>NUCLEOTIDE SEQUENCE [LARGE SCALE GENOMIC DNA]</scope>
    <source>
        <strain evidence="3">CCM 8980</strain>
    </source>
</reference>
<proteinExistence type="predicted"/>
<sequence length="56" mass="6552">MKHRKKSAIKKKRRRMMQAREDNEAAIKLTSERKHYGGKMTLDELIDSSIHLGGDR</sequence>
<comment type="caution">
    <text evidence="2">The sequence shown here is derived from an EMBL/GenBank/DDBJ whole genome shotgun (WGS) entry which is preliminary data.</text>
</comment>
<dbReference type="Proteomes" id="UP001597196">
    <property type="component" value="Unassembled WGS sequence"/>
</dbReference>
<dbReference type="EMBL" id="JBHTOC010000014">
    <property type="protein sequence ID" value="MFD1430608.1"/>
    <property type="molecule type" value="Genomic_DNA"/>
</dbReference>
<evidence type="ECO:0000313" key="2">
    <source>
        <dbReference type="EMBL" id="MFD1430608.1"/>
    </source>
</evidence>
<evidence type="ECO:0000256" key="1">
    <source>
        <dbReference type="SAM" id="MobiDB-lite"/>
    </source>
</evidence>
<protein>
    <submittedName>
        <fullName evidence="2">Uncharacterized protein</fullName>
    </submittedName>
</protein>
<gene>
    <name evidence="2" type="ORF">ACFQ4P_10145</name>
</gene>
<keyword evidence="3" id="KW-1185">Reference proteome</keyword>
<feature type="region of interest" description="Disordered" evidence="1">
    <location>
        <begin position="1"/>
        <end position="21"/>
    </location>
</feature>
<organism evidence="2 3">
    <name type="scientific">Lacticaseibacillus mingshuiensis</name>
    <dbReference type="NCBI Taxonomy" id="2799574"/>
    <lineage>
        <taxon>Bacteria</taxon>
        <taxon>Bacillati</taxon>
        <taxon>Bacillota</taxon>
        <taxon>Bacilli</taxon>
        <taxon>Lactobacillales</taxon>
        <taxon>Lactobacillaceae</taxon>
        <taxon>Lacticaseibacillus</taxon>
    </lineage>
</organism>
<dbReference type="RefSeq" id="WP_203628599.1">
    <property type="nucleotide sequence ID" value="NZ_BOLQ01000037.1"/>
</dbReference>
<evidence type="ECO:0000313" key="3">
    <source>
        <dbReference type="Proteomes" id="UP001597196"/>
    </source>
</evidence>
<feature type="compositionally biased region" description="Basic residues" evidence="1">
    <location>
        <begin position="1"/>
        <end position="17"/>
    </location>
</feature>